<evidence type="ECO:0000256" key="2">
    <source>
        <dbReference type="ARBA" id="ARBA00013253"/>
    </source>
</evidence>
<keyword evidence="6" id="KW-0067">ATP-binding</keyword>
<dbReference type="SUPFAM" id="SSF55083">
    <property type="entry name" value="6-hydroxymethyl-7,8-dihydropterin pyrophosphokinase, HPPK"/>
    <property type="match status" value="1"/>
</dbReference>
<evidence type="ECO:0000256" key="1">
    <source>
        <dbReference type="ARBA" id="ARBA00005051"/>
    </source>
</evidence>
<keyword evidence="7" id="KW-0289">Folate biosynthesis</keyword>
<dbReference type="Gene3D" id="3.30.70.560">
    <property type="entry name" value="7,8-Dihydro-6-hydroxymethylpterin-pyrophosphokinase HPPK"/>
    <property type="match status" value="1"/>
</dbReference>
<dbReference type="GO" id="GO:0003848">
    <property type="term" value="F:2-amino-4-hydroxy-6-hydroxymethyldihydropteridine diphosphokinase activity"/>
    <property type="evidence" value="ECO:0007669"/>
    <property type="project" value="UniProtKB-EC"/>
</dbReference>
<protein>
    <recommendedName>
        <fullName evidence="2">2-amino-4-hydroxy-6-hydroxymethyldihydropteridine diphosphokinase</fullName>
        <ecNumber evidence="2">2.7.6.3</ecNumber>
    </recommendedName>
</protein>
<evidence type="ECO:0000256" key="7">
    <source>
        <dbReference type="ARBA" id="ARBA00022909"/>
    </source>
</evidence>
<keyword evidence="4" id="KW-0547">Nucleotide-binding</keyword>
<proteinExistence type="predicted"/>
<dbReference type="PANTHER" id="PTHR43071">
    <property type="entry name" value="2-AMINO-4-HYDROXY-6-HYDROXYMETHYLDIHYDROPTERIDINE PYROPHOSPHOKINASE"/>
    <property type="match status" value="1"/>
</dbReference>
<evidence type="ECO:0000313" key="9">
    <source>
        <dbReference type="EMBL" id="NQV65832.1"/>
    </source>
</evidence>
<dbReference type="CDD" id="cd00483">
    <property type="entry name" value="HPPK"/>
    <property type="match status" value="1"/>
</dbReference>
<organism evidence="9 10">
    <name type="scientific">SAR86 cluster bacterium</name>
    <dbReference type="NCBI Taxonomy" id="2030880"/>
    <lineage>
        <taxon>Bacteria</taxon>
        <taxon>Pseudomonadati</taxon>
        <taxon>Pseudomonadota</taxon>
        <taxon>Gammaproteobacteria</taxon>
        <taxon>SAR86 cluster</taxon>
    </lineage>
</organism>
<dbReference type="InterPro" id="IPR000550">
    <property type="entry name" value="Hppk"/>
</dbReference>
<sequence>MKQHKVYLGLGSNIRPEHFLPTGLDELANLYGPMDVSCVYEGTAIGFEGPKFHNLVVGLVTNSPLTELAPCLRALEFRHGRDPQGDKFSSRTLDIDILTFDNYAEMTAGIVLPREEITRNAFVLRPFAEIAPDLVIPGQTQNLAALWRQYDATTQPLAPVTLNWQAMTLPIFQL</sequence>
<keyword evidence="5" id="KW-0418">Kinase</keyword>
<evidence type="ECO:0000256" key="4">
    <source>
        <dbReference type="ARBA" id="ARBA00022741"/>
    </source>
</evidence>
<gene>
    <name evidence="9" type="primary">folK</name>
    <name evidence="9" type="ORF">HQ497_10760</name>
</gene>
<reference evidence="9" key="1">
    <citation type="submission" date="2020-05" db="EMBL/GenBank/DDBJ databases">
        <title>Sulfur intermediates as new biogeochemical hubs in an aquatic model microbial ecosystem.</title>
        <authorList>
            <person name="Vigneron A."/>
        </authorList>
    </citation>
    <scope>NUCLEOTIDE SEQUENCE</scope>
    <source>
        <strain evidence="9">Bin.250</strain>
    </source>
</reference>
<keyword evidence="3 9" id="KW-0808">Transferase</keyword>
<dbReference type="GO" id="GO:0005524">
    <property type="term" value="F:ATP binding"/>
    <property type="evidence" value="ECO:0007669"/>
    <property type="project" value="UniProtKB-KW"/>
</dbReference>
<dbReference type="Proteomes" id="UP000754644">
    <property type="component" value="Unassembled WGS sequence"/>
</dbReference>
<dbReference type="AlphaFoldDB" id="A0A972VZF0"/>
<evidence type="ECO:0000256" key="6">
    <source>
        <dbReference type="ARBA" id="ARBA00022840"/>
    </source>
</evidence>
<dbReference type="GO" id="GO:0046656">
    <property type="term" value="P:folic acid biosynthetic process"/>
    <property type="evidence" value="ECO:0007669"/>
    <property type="project" value="UniProtKB-KW"/>
</dbReference>
<evidence type="ECO:0000313" key="10">
    <source>
        <dbReference type="Proteomes" id="UP000754644"/>
    </source>
</evidence>
<dbReference type="InterPro" id="IPR035907">
    <property type="entry name" value="Hppk_sf"/>
</dbReference>
<dbReference type="NCBIfam" id="TIGR01498">
    <property type="entry name" value="folK"/>
    <property type="match status" value="1"/>
</dbReference>
<dbReference type="PANTHER" id="PTHR43071:SF2">
    <property type="entry name" value="2-AMINO-4-HYDROXY-6-HYDROXYMETHYLDIHYDROPTERIDINE PYROPHOSPHOKINASE"/>
    <property type="match status" value="1"/>
</dbReference>
<name>A0A972VZF0_9GAMM</name>
<dbReference type="EC" id="2.7.6.3" evidence="2"/>
<dbReference type="Pfam" id="PF01288">
    <property type="entry name" value="HPPK"/>
    <property type="match status" value="1"/>
</dbReference>
<comment type="caution">
    <text evidence="9">The sequence shown here is derived from an EMBL/GenBank/DDBJ whole genome shotgun (WGS) entry which is preliminary data.</text>
</comment>
<dbReference type="EMBL" id="JABMOJ010000407">
    <property type="protein sequence ID" value="NQV65832.1"/>
    <property type="molecule type" value="Genomic_DNA"/>
</dbReference>
<evidence type="ECO:0000256" key="3">
    <source>
        <dbReference type="ARBA" id="ARBA00022679"/>
    </source>
</evidence>
<dbReference type="GO" id="GO:0016301">
    <property type="term" value="F:kinase activity"/>
    <property type="evidence" value="ECO:0007669"/>
    <property type="project" value="UniProtKB-KW"/>
</dbReference>
<comment type="pathway">
    <text evidence="1">Cofactor biosynthesis; tetrahydrofolate biosynthesis; 2-amino-4-hydroxy-6-hydroxymethyl-7,8-dihydropteridine diphosphate from 7,8-dihydroneopterin triphosphate: step 4/4.</text>
</comment>
<evidence type="ECO:0000259" key="8">
    <source>
        <dbReference type="Pfam" id="PF01288"/>
    </source>
</evidence>
<feature type="domain" description="7,8-dihydro-6-hydroxymethylpterin-pyrophosphokinase" evidence="8">
    <location>
        <begin position="7"/>
        <end position="132"/>
    </location>
</feature>
<evidence type="ECO:0000256" key="5">
    <source>
        <dbReference type="ARBA" id="ARBA00022777"/>
    </source>
</evidence>
<accession>A0A972VZF0</accession>